<proteinExistence type="predicted"/>
<sequence length="63" mass="6708">MLVTIPIVIVLLAIVGVLCWKGGLKWWHAAVVVLLGFAIASWPAVAPVVGSILAGLVHEINRR</sequence>
<evidence type="ECO:0000313" key="2">
    <source>
        <dbReference type="EMBL" id="GAA1702470.1"/>
    </source>
</evidence>
<evidence type="ECO:0000256" key="1">
    <source>
        <dbReference type="SAM" id="Phobius"/>
    </source>
</evidence>
<protein>
    <submittedName>
        <fullName evidence="2">Uncharacterized protein</fullName>
    </submittedName>
</protein>
<comment type="caution">
    <text evidence="2">The sequence shown here is derived from an EMBL/GenBank/DDBJ whole genome shotgun (WGS) entry which is preliminary data.</text>
</comment>
<accession>A0ABN2IDI3</accession>
<keyword evidence="1" id="KW-1133">Transmembrane helix</keyword>
<keyword evidence="3" id="KW-1185">Reference proteome</keyword>
<organism evidence="2 3">
    <name type="scientific">Fodinicola feengrottensis</name>
    <dbReference type="NCBI Taxonomy" id="435914"/>
    <lineage>
        <taxon>Bacteria</taxon>
        <taxon>Bacillati</taxon>
        <taxon>Actinomycetota</taxon>
        <taxon>Actinomycetes</taxon>
        <taxon>Mycobacteriales</taxon>
        <taxon>Fodinicola</taxon>
    </lineage>
</organism>
<keyword evidence="1" id="KW-0472">Membrane</keyword>
<evidence type="ECO:0000313" key="3">
    <source>
        <dbReference type="Proteomes" id="UP001500618"/>
    </source>
</evidence>
<keyword evidence="1" id="KW-0812">Transmembrane</keyword>
<name>A0ABN2IDI3_9ACTN</name>
<dbReference type="EMBL" id="BAAANY010000025">
    <property type="protein sequence ID" value="GAA1702470.1"/>
    <property type="molecule type" value="Genomic_DNA"/>
</dbReference>
<dbReference type="Proteomes" id="UP001500618">
    <property type="component" value="Unassembled WGS sequence"/>
</dbReference>
<feature type="transmembrane region" description="Helical" evidence="1">
    <location>
        <begin position="29"/>
        <end position="57"/>
    </location>
</feature>
<dbReference type="RefSeq" id="WP_279582487.1">
    <property type="nucleotide sequence ID" value="NZ_BAAANY010000025.1"/>
</dbReference>
<gene>
    <name evidence="2" type="ORF">GCM10009765_59890</name>
</gene>
<reference evidence="2 3" key="1">
    <citation type="journal article" date="2019" name="Int. J. Syst. Evol. Microbiol.">
        <title>The Global Catalogue of Microorganisms (GCM) 10K type strain sequencing project: providing services to taxonomists for standard genome sequencing and annotation.</title>
        <authorList>
            <consortium name="The Broad Institute Genomics Platform"/>
            <consortium name="The Broad Institute Genome Sequencing Center for Infectious Disease"/>
            <person name="Wu L."/>
            <person name="Ma J."/>
        </authorList>
    </citation>
    <scope>NUCLEOTIDE SEQUENCE [LARGE SCALE GENOMIC DNA]</scope>
    <source>
        <strain evidence="2 3">JCM 14718</strain>
    </source>
</reference>